<comment type="catalytic activity">
    <reaction evidence="1 7">
        <text>ATP + protein L-histidine = ADP + protein N-phospho-L-histidine.</text>
        <dbReference type="EC" id="2.7.13.3"/>
    </reaction>
</comment>
<evidence type="ECO:0000256" key="5">
    <source>
        <dbReference type="ARBA" id="ARBA00022840"/>
    </source>
</evidence>
<evidence type="ECO:0000256" key="4">
    <source>
        <dbReference type="ARBA" id="ARBA00022777"/>
    </source>
</evidence>
<keyword evidence="6 7" id="KW-0902">Two-component regulatory system</keyword>
<dbReference type="InterPro" id="IPR003594">
    <property type="entry name" value="HATPase_dom"/>
</dbReference>
<keyword evidence="11" id="KW-1185">Reference proteome</keyword>
<accession>A0ABW3HK94</accession>
<comment type="caution">
    <text evidence="10">The sequence shown here is derived from an EMBL/GenBank/DDBJ whole genome shotgun (WGS) entry which is preliminary data.</text>
</comment>
<dbReference type="RefSeq" id="WP_377561513.1">
    <property type="nucleotide sequence ID" value="NZ_JBHTJZ010000002.1"/>
</dbReference>
<dbReference type="GO" id="GO:0016301">
    <property type="term" value="F:kinase activity"/>
    <property type="evidence" value="ECO:0007669"/>
    <property type="project" value="UniProtKB-KW"/>
</dbReference>
<gene>
    <name evidence="10" type="ORF">ACFQ2I_00650</name>
</gene>
<dbReference type="CDD" id="cd16917">
    <property type="entry name" value="HATPase_UhpB-NarQ-NarX-like"/>
    <property type="match status" value="1"/>
</dbReference>
<keyword evidence="8" id="KW-0175">Coiled coil</keyword>
<dbReference type="PROSITE" id="PS50109">
    <property type="entry name" value="HIS_KIN"/>
    <property type="match status" value="1"/>
</dbReference>
<dbReference type="InterPro" id="IPR008595">
    <property type="entry name" value="DegS"/>
</dbReference>
<evidence type="ECO:0000256" key="1">
    <source>
        <dbReference type="ARBA" id="ARBA00000085"/>
    </source>
</evidence>
<dbReference type="InterPro" id="IPR050482">
    <property type="entry name" value="Sensor_HK_TwoCompSys"/>
</dbReference>
<comment type="subcellular location">
    <subcellularLocation>
        <location evidence="7">Cytoplasm</location>
    </subcellularLocation>
</comment>
<dbReference type="InterPro" id="IPR011712">
    <property type="entry name" value="Sig_transdc_His_kin_sub3_dim/P"/>
</dbReference>
<organism evidence="10 11">
    <name type="scientific">Paenibacillus chungangensis</name>
    <dbReference type="NCBI Taxonomy" id="696535"/>
    <lineage>
        <taxon>Bacteria</taxon>
        <taxon>Bacillati</taxon>
        <taxon>Bacillota</taxon>
        <taxon>Bacilli</taxon>
        <taxon>Bacillales</taxon>
        <taxon>Paenibacillaceae</taxon>
        <taxon>Paenibacillus</taxon>
    </lineage>
</organism>
<protein>
    <recommendedName>
        <fullName evidence="7">Signal transduction histidine-protein kinase/phosphatase DegS</fullName>
        <ecNumber evidence="7">2.7.13.3</ecNumber>
        <ecNumber evidence="7">3.1.3.-</ecNumber>
    </recommendedName>
</protein>
<feature type="domain" description="Histidine kinase" evidence="9">
    <location>
        <begin position="184"/>
        <end position="381"/>
    </location>
</feature>
<dbReference type="SUPFAM" id="SSF55874">
    <property type="entry name" value="ATPase domain of HSP90 chaperone/DNA topoisomerase II/histidine kinase"/>
    <property type="match status" value="1"/>
</dbReference>
<dbReference type="Pfam" id="PF07730">
    <property type="entry name" value="HisKA_3"/>
    <property type="match status" value="1"/>
</dbReference>
<evidence type="ECO:0000256" key="3">
    <source>
        <dbReference type="ARBA" id="ARBA00022741"/>
    </source>
</evidence>
<dbReference type="PANTHER" id="PTHR24421">
    <property type="entry name" value="NITRATE/NITRITE SENSOR PROTEIN NARX-RELATED"/>
    <property type="match status" value="1"/>
</dbReference>
<evidence type="ECO:0000313" key="10">
    <source>
        <dbReference type="EMBL" id="MFD0957902.1"/>
    </source>
</evidence>
<dbReference type="Gene3D" id="1.20.5.1930">
    <property type="match status" value="1"/>
</dbReference>
<evidence type="ECO:0000256" key="2">
    <source>
        <dbReference type="ARBA" id="ARBA00022679"/>
    </source>
</evidence>
<reference evidence="11" key="1">
    <citation type="journal article" date="2019" name="Int. J. Syst. Evol. Microbiol.">
        <title>The Global Catalogue of Microorganisms (GCM) 10K type strain sequencing project: providing services to taxonomists for standard genome sequencing and annotation.</title>
        <authorList>
            <consortium name="The Broad Institute Genomics Platform"/>
            <consortium name="The Broad Institute Genome Sequencing Center for Infectious Disease"/>
            <person name="Wu L."/>
            <person name="Ma J."/>
        </authorList>
    </citation>
    <scope>NUCLEOTIDE SEQUENCE [LARGE SCALE GENOMIC DNA]</scope>
    <source>
        <strain evidence="11">CCUG 59129</strain>
    </source>
</reference>
<dbReference type="PANTHER" id="PTHR24421:SF55">
    <property type="entry name" value="SENSOR HISTIDINE KINASE YDFH"/>
    <property type="match status" value="1"/>
</dbReference>
<dbReference type="InterPro" id="IPR016381">
    <property type="entry name" value="Sig_transdc_His_kinase_DegS"/>
</dbReference>
<keyword evidence="5 7" id="KW-0067">ATP-binding</keyword>
<dbReference type="Pfam" id="PF02518">
    <property type="entry name" value="HATPase_c"/>
    <property type="match status" value="1"/>
</dbReference>
<keyword evidence="7" id="KW-0904">Protein phosphatase</keyword>
<keyword evidence="3 7" id="KW-0547">Nucleotide-binding</keyword>
<dbReference type="Gene3D" id="3.30.565.10">
    <property type="entry name" value="Histidine kinase-like ATPase, C-terminal domain"/>
    <property type="match status" value="1"/>
</dbReference>
<dbReference type="Pfam" id="PF05384">
    <property type="entry name" value="DegS"/>
    <property type="match status" value="1"/>
</dbReference>
<dbReference type="InterPro" id="IPR036890">
    <property type="entry name" value="HATPase_C_sf"/>
</dbReference>
<evidence type="ECO:0000256" key="8">
    <source>
        <dbReference type="SAM" id="Coils"/>
    </source>
</evidence>
<evidence type="ECO:0000256" key="6">
    <source>
        <dbReference type="ARBA" id="ARBA00023012"/>
    </source>
</evidence>
<dbReference type="EC" id="2.7.13.3" evidence="7"/>
<evidence type="ECO:0000259" key="9">
    <source>
        <dbReference type="PROSITE" id="PS50109"/>
    </source>
</evidence>
<keyword evidence="7" id="KW-0378">Hydrolase</keyword>
<keyword evidence="4 7" id="KW-0418">Kinase</keyword>
<dbReference type="PIRSF" id="PIRSF003169">
    <property type="entry name" value="STHK_DegS"/>
    <property type="match status" value="1"/>
</dbReference>
<comment type="function">
    <text evidence="7">Member of the two-component regulatory system DegS/DegU, which plays an important role in the transition growth phase.</text>
</comment>
<proteinExistence type="predicted"/>
<dbReference type="SMART" id="SM00387">
    <property type="entry name" value="HATPase_c"/>
    <property type="match status" value="1"/>
</dbReference>
<dbReference type="InterPro" id="IPR005467">
    <property type="entry name" value="His_kinase_dom"/>
</dbReference>
<keyword evidence="2 7" id="KW-0808">Transferase</keyword>
<dbReference type="Proteomes" id="UP001596989">
    <property type="component" value="Unassembled WGS sequence"/>
</dbReference>
<feature type="coiled-coil region" evidence="8">
    <location>
        <begin position="30"/>
        <end position="78"/>
    </location>
</feature>
<sequence>MDHLTMDINRVIANAISVMENSKYQIFEICETARTEREALEQELDGVIEETVGTIEKVDRLEREYRLARIRLTEVSRDFVRFKEEDIKSAYEKATGIQLDLMVYREKENYLKARRDDLQKRVRNVERSIERAEVISSQMNVVLEYLSGDLNQVTRILESAKTRQLLGLKIILAQEEERKRIAREIHDGPAQSLANIVLRTEIAERMLMKKDFDLVQEELIDLKGQVRSGLEEIRKIIFNLRPMALDDLGLVPTLRKFTQDFEEKSRVHTAFELSGKELRLPSAMEAAIFRLVQEAFSNVLKHANASHVVLEIRYNKDNIILSILDNGAGFVVGNVEQLTSRNGHFGLVGMRERVELIEGRMDIDSKPGQGTKIVIDIPMTSEGRKETETNESDIV</sequence>
<evidence type="ECO:0000256" key="7">
    <source>
        <dbReference type="PIRNR" id="PIRNR003169"/>
    </source>
</evidence>
<dbReference type="EC" id="3.1.3.-" evidence="7"/>
<name>A0ABW3HK94_9BACL</name>
<keyword evidence="7" id="KW-0963">Cytoplasm</keyword>
<evidence type="ECO:0000313" key="11">
    <source>
        <dbReference type="Proteomes" id="UP001596989"/>
    </source>
</evidence>
<dbReference type="EMBL" id="JBHTJZ010000002">
    <property type="protein sequence ID" value="MFD0957902.1"/>
    <property type="molecule type" value="Genomic_DNA"/>
</dbReference>